<dbReference type="SUPFAM" id="SSF90123">
    <property type="entry name" value="ABC transporter transmembrane region"/>
    <property type="match status" value="2"/>
</dbReference>
<feature type="transmembrane region" description="Helical" evidence="8">
    <location>
        <begin position="134"/>
        <end position="156"/>
    </location>
</feature>
<organism evidence="11 12">
    <name type="scientific">Gordonia defluvii</name>
    <dbReference type="NCBI Taxonomy" id="283718"/>
    <lineage>
        <taxon>Bacteria</taxon>
        <taxon>Bacillati</taxon>
        <taxon>Actinomycetota</taxon>
        <taxon>Actinomycetes</taxon>
        <taxon>Mycobacteriales</taxon>
        <taxon>Gordoniaceae</taxon>
        <taxon>Gordonia</taxon>
    </lineage>
</organism>
<feature type="transmembrane region" description="Helical" evidence="8">
    <location>
        <begin position="733"/>
        <end position="753"/>
    </location>
</feature>
<evidence type="ECO:0000256" key="7">
    <source>
        <dbReference type="SAM" id="MobiDB-lite"/>
    </source>
</evidence>
<feature type="transmembrane region" description="Helical" evidence="8">
    <location>
        <begin position="162"/>
        <end position="179"/>
    </location>
</feature>
<feature type="transmembrane region" description="Helical" evidence="8">
    <location>
        <begin position="800"/>
        <end position="825"/>
    </location>
</feature>
<dbReference type="PROSITE" id="PS00211">
    <property type="entry name" value="ABC_TRANSPORTER_1"/>
    <property type="match status" value="1"/>
</dbReference>
<dbReference type="SMART" id="SM00382">
    <property type="entry name" value="AAA"/>
    <property type="match status" value="2"/>
</dbReference>
<dbReference type="SUPFAM" id="SSF52540">
    <property type="entry name" value="P-loop containing nucleoside triphosphate hydrolases"/>
    <property type="match status" value="2"/>
</dbReference>
<evidence type="ECO:0000256" key="5">
    <source>
        <dbReference type="ARBA" id="ARBA00022989"/>
    </source>
</evidence>
<feature type="domain" description="ABC transporter" evidence="9">
    <location>
        <begin position="1017"/>
        <end position="1252"/>
    </location>
</feature>
<keyword evidence="4 11" id="KW-0067">ATP-binding</keyword>
<feature type="transmembrane region" description="Helical" evidence="8">
    <location>
        <begin position="939"/>
        <end position="960"/>
    </location>
</feature>
<evidence type="ECO:0000256" key="6">
    <source>
        <dbReference type="ARBA" id="ARBA00023136"/>
    </source>
</evidence>
<evidence type="ECO:0000313" key="12">
    <source>
        <dbReference type="Proteomes" id="UP001501035"/>
    </source>
</evidence>
<feature type="region of interest" description="Disordered" evidence="7">
    <location>
        <begin position="584"/>
        <end position="610"/>
    </location>
</feature>
<dbReference type="InterPro" id="IPR017871">
    <property type="entry name" value="ABC_transporter-like_CS"/>
</dbReference>
<dbReference type="CDD" id="cd18543">
    <property type="entry name" value="ABC_6TM_Rv0194_D1_like"/>
    <property type="match status" value="1"/>
</dbReference>
<dbReference type="EMBL" id="BAAAVS010000059">
    <property type="protein sequence ID" value="GAA3047978.1"/>
    <property type="molecule type" value="Genomic_DNA"/>
</dbReference>
<keyword evidence="6 8" id="KW-0472">Membrane</keyword>
<keyword evidence="3" id="KW-0547">Nucleotide-binding</keyword>
<evidence type="ECO:0000259" key="10">
    <source>
        <dbReference type="PROSITE" id="PS50929"/>
    </source>
</evidence>
<dbReference type="Gene3D" id="1.20.1560.10">
    <property type="entry name" value="ABC transporter type 1, transmembrane domain"/>
    <property type="match status" value="2"/>
</dbReference>
<accession>A0ABP6LPI6</accession>
<feature type="transmembrane region" description="Helical" evidence="8">
    <location>
        <begin position="247"/>
        <end position="269"/>
    </location>
</feature>
<dbReference type="InterPro" id="IPR003439">
    <property type="entry name" value="ABC_transporter-like_ATP-bd"/>
</dbReference>
<reference evidence="12" key="1">
    <citation type="journal article" date="2019" name="Int. J. Syst. Evol. Microbiol.">
        <title>The Global Catalogue of Microorganisms (GCM) 10K type strain sequencing project: providing services to taxonomists for standard genome sequencing and annotation.</title>
        <authorList>
            <consortium name="The Broad Institute Genomics Platform"/>
            <consortium name="The Broad Institute Genome Sequencing Center for Infectious Disease"/>
            <person name="Wu L."/>
            <person name="Ma J."/>
        </authorList>
    </citation>
    <scope>NUCLEOTIDE SEQUENCE [LARGE SCALE GENOMIC DNA]</scope>
    <source>
        <strain evidence="12">JCM 14234</strain>
    </source>
</reference>
<evidence type="ECO:0000256" key="8">
    <source>
        <dbReference type="SAM" id="Phobius"/>
    </source>
</evidence>
<name>A0ABP6LPI6_9ACTN</name>
<dbReference type="GO" id="GO:0005524">
    <property type="term" value="F:ATP binding"/>
    <property type="evidence" value="ECO:0007669"/>
    <property type="project" value="UniProtKB-KW"/>
</dbReference>
<dbReference type="PROSITE" id="PS50929">
    <property type="entry name" value="ABC_TM1F"/>
    <property type="match status" value="2"/>
</dbReference>
<proteinExistence type="predicted"/>
<evidence type="ECO:0000259" key="9">
    <source>
        <dbReference type="PROSITE" id="PS50893"/>
    </source>
</evidence>
<dbReference type="Pfam" id="PF00005">
    <property type="entry name" value="ABC_tran"/>
    <property type="match status" value="2"/>
</dbReference>
<keyword evidence="2 8" id="KW-0812">Transmembrane</keyword>
<sequence length="1265" mass="131940">MTAPDDRWLRRLARQAAVRRGAFALTVAAVAVGVTADLAFPLLSRAALDHATGAARAGWGLAGIIAAIVALAVVRYLSALGRRWAAGGLAIGVQRDLRVALLATLLHLDGPAQHTIRTGQVVSRSISDLQVVQGLMAMAPLAIGGAVQAVFAFAIMAHLSPVLTAVTLAVLPALAWTAYRSRRQLFAATWSAQQAAADIATHVEETVTGVRVVKGFGQEHRMVDRLVDLARALYARRVRAARVEARYVPLISALPQLATVAVIGAGALLVLAGSITAGTFLAFAAYVTALMAITRMLSNVIVAAQLAHASAQRVFDVIDHPRDTDPANPHDVPDGDLGLRFDGVSFAYPHAADTPVLADLDLAIAPGECLAVIGAPGSGKSTLVDLATRHYRPQAGSIALVTASGSAVDIAQMTGDDLHRAVAVVPDEPFLYSDTIAANVALAPLESLRPAARERLRRAIEQAGATTFVTDLPGGEAAVVGERGLTLSGGQRQRLALARALYAQPRLLILDDATSALDATTEARILTGLRGHRSTVLVLAHRLSTLRVADRVAIIDGGRIAEIGTLAELARGSARFAALMSQAATSPLPGSPPDDEPQDRFEPGQFGEALWPEPLSGDDWRAVAAPPRGRGGPGGGMAMSGALGAAQATPELLAAVESLPPATADPQADVAVLRRASTDFSLLGTLSPVRMILLATALCVAADAMVSLAFPSLARISVDAASRGDTGAIVRTFALGALLVLVGWALAVATLLLSTRAGERVLFGLRVRTFAHLQRLGLDYYERELSGRIMTRMTTDIDALTTFVQTGLTSAGVAGLTLVGVAAALAITQPALAVVLTPVVGVLAIATLVFRRVSSRGYLRSRELVSIVNADLQENIAGLRTTQAFGHGHAALARFARHSDNWLDARMVTQRAIACYFPFIVLTADLATAAALVLGAGRIAAGTLSTGALIAFVLYLAMLFGPVQQLTGVFDGYQQARVGLMRIRELLATESSLEACAPEPATTEADGEPREPRPAHLSLAEVGFTYAGASSAALQDVGLEIPAGSSLALVGSTGAGKSTVVKLLARFYDPTSGVVRADGTDLRELPLHDYRARLAVVPQEPHLFAGTVAENIAFGRPAADRGQIESAAAAVGALEAIAALPGAMNHWIGERGRGLSAGQRQLIALARAELAEPDLVLLDEATATLDQQTEARVLAASRITTTRRTSVIVAHRLATAAQADSIAVIESGRVIQQGSHAELIAVGGRYRELWESSADTAGADSHSRA</sequence>
<comment type="caution">
    <text evidence="11">The sequence shown here is derived from an EMBL/GenBank/DDBJ whole genome shotgun (WGS) entry which is preliminary data.</text>
</comment>
<feature type="transmembrane region" description="Helical" evidence="8">
    <location>
        <begin position="691"/>
        <end position="713"/>
    </location>
</feature>
<feature type="transmembrane region" description="Helical" evidence="8">
    <location>
        <begin position="831"/>
        <end position="850"/>
    </location>
</feature>
<dbReference type="CDD" id="cd18546">
    <property type="entry name" value="ABC_6TM_Rv0194_D2_like"/>
    <property type="match status" value="1"/>
</dbReference>
<protein>
    <submittedName>
        <fullName evidence="11">ABC transporter ATP-binding protein</fullName>
    </submittedName>
</protein>
<keyword evidence="5 8" id="KW-1133">Transmembrane helix</keyword>
<dbReference type="Proteomes" id="UP001501035">
    <property type="component" value="Unassembled WGS sequence"/>
</dbReference>
<dbReference type="InterPro" id="IPR003593">
    <property type="entry name" value="AAA+_ATPase"/>
</dbReference>
<feature type="domain" description="ABC transporter" evidence="9">
    <location>
        <begin position="339"/>
        <end position="582"/>
    </location>
</feature>
<comment type="subcellular location">
    <subcellularLocation>
        <location evidence="1">Cell membrane</location>
        <topology evidence="1">Multi-pass membrane protein</topology>
    </subcellularLocation>
</comment>
<dbReference type="Pfam" id="PF00664">
    <property type="entry name" value="ABC_membrane"/>
    <property type="match status" value="2"/>
</dbReference>
<evidence type="ECO:0000256" key="1">
    <source>
        <dbReference type="ARBA" id="ARBA00004651"/>
    </source>
</evidence>
<dbReference type="PANTHER" id="PTHR24221">
    <property type="entry name" value="ATP-BINDING CASSETTE SUB-FAMILY B"/>
    <property type="match status" value="1"/>
</dbReference>
<dbReference type="Gene3D" id="3.40.50.300">
    <property type="entry name" value="P-loop containing nucleotide triphosphate hydrolases"/>
    <property type="match status" value="2"/>
</dbReference>
<evidence type="ECO:0000313" key="11">
    <source>
        <dbReference type="EMBL" id="GAA3047978.1"/>
    </source>
</evidence>
<feature type="domain" description="ABC transmembrane type-1" evidence="10">
    <location>
        <begin position="24"/>
        <end position="306"/>
    </location>
</feature>
<dbReference type="PROSITE" id="PS50893">
    <property type="entry name" value="ABC_TRANSPORTER_2"/>
    <property type="match status" value="2"/>
</dbReference>
<evidence type="ECO:0000256" key="4">
    <source>
        <dbReference type="ARBA" id="ARBA00022840"/>
    </source>
</evidence>
<feature type="transmembrane region" description="Helical" evidence="8">
    <location>
        <begin position="275"/>
        <end position="293"/>
    </location>
</feature>
<feature type="domain" description="ABC transmembrane type-1" evidence="10">
    <location>
        <begin position="694"/>
        <end position="975"/>
    </location>
</feature>
<dbReference type="InterPro" id="IPR036640">
    <property type="entry name" value="ABC1_TM_sf"/>
</dbReference>
<dbReference type="InterPro" id="IPR027417">
    <property type="entry name" value="P-loop_NTPase"/>
</dbReference>
<dbReference type="InterPro" id="IPR039421">
    <property type="entry name" value="Type_1_exporter"/>
</dbReference>
<dbReference type="InterPro" id="IPR011527">
    <property type="entry name" value="ABC1_TM_dom"/>
</dbReference>
<dbReference type="RefSeq" id="WP_290705842.1">
    <property type="nucleotide sequence ID" value="NZ_BAAAVS010000059.1"/>
</dbReference>
<evidence type="ECO:0000256" key="3">
    <source>
        <dbReference type="ARBA" id="ARBA00022741"/>
    </source>
</evidence>
<feature type="transmembrane region" description="Helical" evidence="8">
    <location>
        <begin position="21"/>
        <end position="43"/>
    </location>
</feature>
<evidence type="ECO:0000256" key="2">
    <source>
        <dbReference type="ARBA" id="ARBA00022692"/>
    </source>
</evidence>
<gene>
    <name evidence="11" type="ORF">GCM10010528_28960</name>
</gene>
<feature type="transmembrane region" description="Helical" evidence="8">
    <location>
        <begin position="55"/>
        <end position="74"/>
    </location>
</feature>
<dbReference type="PANTHER" id="PTHR24221:SF629">
    <property type="entry name" value="MULTIDRUG EFFLUX ATP-BINDING_PERMEASE PROTEIN RV0194"/>
    <property type="match status" value="1"/>
</dbReference>
<keyword evidence="12" id="KW-1185">Reference proteome</keyword>
<feature type="transmembrane region" description="Helical" evidence="8">
    <location>
        <begin position="913"/>
        <end position="933"/>
    </location>
</feature>